<feature type="transmembrane region" description="Helical" evidence="6">
    <location>
        <begin position="201"/>
        <end position="222"/>
    </location>
</feature>
<keyword evidence="3 6" id="KW-0812">Transmembrane</keyword>
<dbReference type="InterPro" id="IPR020846">
    <property type="entry name" value="MFS_dom"/>
</dbReference>
<sequence>MPIALFVLGLTIFSLGTTEFMIAGLLPELSEAFDVSIPAAGMLISAFAVGAAVGAPAVALVASKVPKKATLVTLLVVFLAGQVLAATAQSYNVLLVARVVTAVVQSAFFGIGAVVAADLVPPAKRASAIAIMFGGLTLATIAGVPLGAFLGQHWGWRAPFWAVTALALLGLVGVITLIPHQPRDESASIRDELAAFRNGKMWLALATTAFSQAALFGAYSYITPLLTDITGFSSGVVPILLVLFGVGTLCGSFLGGRFADRNLMRTLCVGMVLLGVILALFSATAHNKPLMVITLIVFGVAGFLINPGLQTRVLNEAGGAATLASAGNISAFNIGNAAGPWIAGLAISGGYGYLSPSWVGAAFAVLALGTALLGASRDRAGRGATGDGRPAATGEAVLVTADSSPVKG</sequence>
<dbReference type="CDD" id="cd17324">
    <property type="entry name" value="MFS_NepI_like"/>
    <property type="match status" value="1"/>
</dbReference>
<dbReference type="Proteomes" id="UP001499895">
    <property type="component" value="Unassembled WGS sequence"/>
</dbReference>
<comment type="caution">
    <text evidence="8">The sequence shown here is derived from an EMBL/GenBank/DDBJ whole genome shotgun (WGS) entry which is preliminary data.</text>
</comment>
<dbReference type="Pfam" id="PF07690">
    <property type="entry name" value="MFS_1"/>
    <property type="match status" value="1"/>
</dbReference>
<keyword evidence="4 6" id="KW-1133">Transmembrane helix</keyword>
<evidence type="ECO:0000256" key="3">
    <source>
        <dbReference type="ARBA" id="ARBA00022692"/>
    </source>
</evidence>
<feature type="transmembrane region" description="Helical" evidence="6">
    <location>
        <begin position="42"/>
        <end position="62"/>
    </location>
</feature>
<protein>
    <submittedName>
        <fullName evidence="8">MFS transporter</fullName>
    </submittedName>
</protein>
<dbReference type="Gene3D" id="1.20.1250.20">
    <property type="entry name" value="MFS general substrate transporter like domains"/>
    <property type="match status" value="1"/>
</dbReference>
<keyword evidence="2" id="KW-1003">Cell membrane</keyword>
<evidence type="ECO:0000256" key="2">
    <source>
        <dbReference type="ARBA" id="ARBA00022475"/>
    </source>
</evidence>
<feature type="transmembrane region" description="Helical" evidence="6">
    <location>
        <begin position="330"/>
        <end position="351"/>
    </location>
</feature>
<evidence type="ECO:0000256" key="6">
    <source>
        <dbReference type="SAM" id="Phobius"/>
    </source>
</evidence>
<name>A0ABN0ZS17_9ACTN</name>
<feature type="transmembrane region" description="Helical" evidence="6">
    <location>
        <begin position="69"/>
        <end position="89"/>
    </location>
</feature>
<feature type="transmembrane region" description="Helical" evidence="6">
    <location>
        <begin position="234"/>
        <end position="254"/>
    </location>
</feature>
<evidence type="ECO:0000256" key="4">
    <source>
        <dbReference type="ARBA" id="ARBA00022989"/>
    </source>
</evidence>
<dbReference type="InterPro" id="IPR036259">
    <property type="entry name" value="MFS_trans_sf"/>
</dbReference>
<keyword evidence="9" id="KW-1185">Reference proteome</keyword>
<evidence type="ECO:0000256" key="1">
    <source>
        <dbReference type="ARBA" id="ARBA00004651"/>
    </source>
</evidence>
<feature type="transmembrane region" description="Helical" evidence="6">
    <location>
        <begin position="266"/>
        <end position="284"/>
    </location>
</feature>
<feature type="transmembrane region" description="Helical" evidence="6">
    <location>
        <begin position="357"/>
        <end position="375"/>
    </location>
</feature>
<comment type="subcellular location">
    <subcellularLocation>
        <location evidence="1">Cell membrane</location>
        <topology evidence="1">Multi-pass membrane protein</topology>
    </subcellularLocation>
</comment>
<feature type="transmembrane region" description="Helical" evidence="6">
    <location>
        <begin position="160"/>
        <end position="180"/>
    </location>
</feature>
<feature type="transmembrane region" description="Helical" evidence="6">
    <location>
        <begin position="95"/>
        <end position="116"/>
    </location>
</feature>
<reference evidence="8 9" key="1">
    <citation type="journal article" date="2019" name="Int. J. Syst. Evol. Microbiol.">
        <title>The Global Catalogue of Microorganisms (GCM) 10K type strain sequencing project: providing services to taxonomists for standard genome sequencing and annotation.</title>
        <authorList>
            <consortium name="The Broad Institute Genomics Platform"/>
            <consortium name="The Broad Institute Genome Sequencing Center for Infectious Disease"/>
            <person name="Wu L."/>
            <person name="Ma J."/>
        </authorList>
    </citation>
    <scope>NUCLEOTIDE SEQUENCE [LARGE SCALE GENOMIC DNA]</scope>
    <source>
        <strain evidence="8 9">JCM 10649</strain>
    </source>
</reference>
<dbReference type="PROSITE" id="PS50850">
    <property type="entry name" value="MFS"/>
    <property type="match status" value="1"/>
</dbReference>
<evidence type="ECO:0000256" key="5">
    <source>
        <dbReference type="ARBA" id="ARBA00023136"/>
    </source>
</evidence>
<dbReference type="NCBIfam" id="NF033135">
    <property type="entry name" value="cmx_cmrA"/>
    <property type="match status" value="1"/>
</dbReference>
<evidence type="ECO:0000259" key="7">
    <source>
        <dbReference type="PROSITE" id="PS50850"/>
    </source>
</evidence>
<evidence type="ECO:0000313" key="8">
    <source>
        <dbReference type="EMBL" id="GAA0456520.1"/>
    </source>
</evidence>
<evidence type="ECO:0000313" key="9">
    <source>
        <dbReference type="Proteomes" id="UP001499895"/>
    </source>
</evidence>
<dbReference type="PANTHER" id="PTHR43124:SF3">
    <property type="entry name" value="CHLORAMPHENICOL EFFLUX PUMP RV0191"/>
    <property type="match status" value="1"/>
</dbReference>
<dbReference type="InterPro" id="IPR011701">
    <property type="entry name" value="MFS"/>
</dbReference>
<dbReference type="InterPro" id="IPR050189">
    <property type="entry name" value="MFS_Efflux_Transporters"/>
</dbReference>
<feature type="domain" description="Major facilitator superfamily (MFS) profile" evidence="7">
    <location>
        <begin position="4"/>
        <end position="379"/>
    </location>
</feature>
<dbReference type="RefSeq" id="WP_344088691.1">
    <property type="nucleotide sequence ID" value="NZ_BAAAHB010000014.1"/>
</dbReference>
<gene>
    <name evidence="8" type="ORF">GCM10009544_18980</name>
</gene>
<dbReference type="SUPFAM" id="SSF103473">
    <property type="entry name" value="MFS general substrate transporter"/>
    <property type="match status" value="1"/>
</dbReference>
<feature type="transmembrane region" description="Helical" evidence="6">
    <location>
        <begin position="290"/>
        <end position="309"/>
    </location>
</feature>
<keyword evidence="5 6" id="KW-0472">Membrane</keyword>
<dbReference type="EMBL" id="BAAAHB010000014">
    <property type="protein sequence ID" value="GAA0456520.1"/>
    <property type="molecule type" value="Genomic_DNA"/>
</dbReference>
<organism evidence="8 9">
    <name type="scientific">Streptomyces stramineus</name>
    <dbReference type="NCBI Taxonomy" id="173861"/>
    <lineage>
        <taxon>Bacteria</taxon>
        <taxon>Bacillati</taxon>
        <taxon>Actinomycetota</taxon>
        <taxon>Actinomycetes</taxon>
        <taxon>Kitasatosporales</taxon>
        <taxon>Streptomycetaceae</taxon>
        <taxon>Streptomyces</taxon>
    </lineage>
</organism>
<accession>A0ABN0ZS17</accession>
<feature type="transmembrane region" description="Helical" evidence="6">
    <location>
        <begin position="128"/>
        <end position="148"/>
    </location>
</feature>
<dbReference type="PANTHER" id="PTHR43124">
    <property type="entry name" value="PURINE EFFLUX PUMP PBUE"/>
    <property type="match status" value="1"/>
</dbReference>
<proteinExistence type="predicted"/>